<keyword evidence="8 15" id="KW-0547">Nucleotide-binding</keyword>
<keyword evidence="5 16" id="KW-0820">tRNA-binding</keyword>
<dbReference type="InterPro" id="IPR036690">
    <property type="entry name" value="Fdx_antiC-bd_sf"/>
</dbReference>
<evidence type="ECO:0000256" key="3">
    <source>
        <dbReference type="ARBA" id="ARBA00011209"/>
    </source>
</evidence>
<comment type="similarity">
    <text evidence="2 15">Belongs to the phenylalanyl-tRNA synthetase beta subunit family. Type 1 subfamily.</text>
</comment>
<dbReference type="PROSITE" id="PS50886">
    <property type="entry name" value="TRBD"/>
    <property type="match status" value="1"/>
</dbReference>
<keyword evidence="7 15" id="KW-0479">Metal-binding</keyword>
<reference evidence="21" key="1">
    <citation type="journal article" date="2013" name="Stand. Genomic Sci.">
        <title>Complete genome sequence of Desulfocapsa sulfexigens, a marine deltaproteobacterium specialized in disproportionating inorganic sulfur compounds.</title>
        <authorList>
            <person name="Finster K.W."/>
            <person name="Kjeldsen K.U."/>
            <person name="Kube M."/>
            <person name="Reinhardt R."/>
            <person name="Mussmann M."/>
            <person name="Amann R."/>
            <person name="Schreiber L."/>
        </authorList>
    </citation>
    <scope>NUCLEOTIDE SEQUENCE [LARGE SCALE GENOMIC DNA]</scope>
    <source>
        <strain evidence="21">DSM 10523 / SB164P1</strain>
    </source>
</reference>
<dbReference type="GO" id="GO:0009328">
    <property type="term" value="C:phenylalanine-tRNA ligase complex"/>
    <property type="evidence" value="ECO:0007669"/>
    <property type="project" value="TreeGrafter"/>
</dbReference>
<name>M1P8R0_DESSD</name>
<dbReference type="InterPro" id="IPR033714">
    <property type="entry name" value="tRNA_bind_bactPheRS"/>
</dbReference>
<comment type="subunit">
    <text evidence="3 15">Tetramer of two alpha and two beta subunits.</text>
</comment>
<dbReference type="InterPro" id="IPR002547">
    <property type="entry name" value="tRNA-bd_dom"/>
</dbReference>
<dbReference type="Pfam" id="PF03483">
    <property type="entry name" value="B3_4"/>
    <property type="match status" value="1"/>
</dbReference>
<dbReference type="PROSITE" id="PS51447">
    <property type="entry name" value="FDX_ACB"/>
    <property type="match status" value="1"/>
</dbReference>
<evidence type="ECO:0000259" key="19">
    <source>
        <dbReference type="PROSITE" id="PS51483"/>
    </source>
</evidence>
<dbReference type="HOGENOM" id="CLU_016891_0_0_7"/>
<dbReference type="InterPro" id="IPR041616">
    <property type="entry name" value="PheRS_beta_core"/>
</dbReference>
<dbReference type="eggNOG" id="COG0072">
    <property type="taxonomic scope" value="Bacteria"/>
</dbReference>
<evidence type="ECO:0000256" key="6">
    <source>
        <dbReference type="ARBA" id="ARBA00022598"/>
    </source>
</evidence>
<dbReference type="PROSITE" id="PS51483">
    <property type="entry name" value="B5"/>
    <property type="match status" value="1"/>
</dbReference>
<dbReference type="InterPro" id="IPR005146">
    <property type="entry name" value="B3/B4_tRNA-bd"/>
</dbReference>
<feature type="binding site" evidence="15">
    <location>
        <position position="461"/>
    </location>
    <ligand>
        <name>Mg(2+)</name>
        <dbReference type="ChEBI" id="CHEBI:18420"/>
        <note>shared with alpha subunit</note>
    </ligand>
</feature>
<keyword evidence="4 15" id="KW-0963">Cytoplasm</keyword>
<dbReference type="Gene3D" id="2.40.50.140">
    <property type="entry name" value="Nucleic acid-binding proteins"/>
    <property type="match status" value="1"/>
</dbReference>
<evidence type="ECO:0000259" key="17">
    <source>
        <dbReference type="PROSITE" id="PS50886"/>
    </source>
</evidence>
<dbReference type="PANTHER" id="PTHR10947">
    <property type="entry name" value="PHENYLALANYL-TRNA SYNTHETASE BETA CHAIN AND LEUCINE-RICH REPEAT-CONTAINING PROTEIN 47"/>
    <property type="match status" value="1"/>
</dbReference>
<dbReference type="InterPro" id="IPR045060">
    <property type="entry name" value="Phe-tRNA-ligase_IIc_bsu"/>
</dbReference>
<comment type="catalytic activity">
    <reaction evidence="14 15">
        <text>tRNA(Phe) + L-phenylalanine + ATP = L-phenylalanyl-tRNA(Phe) + AMP + diphosphate + H(+)</text>
        <dbReference type="Rhea" id="RHEA:19413"/>
        <dbReference type="Rhea" id="RHEA-COMP:9668"/>
        <dbReference type="Rhea" id="RHEA-COMP:9699"/>
        <dbReference type="ChEBI" id="CHEBI:15378"/>
        <dbReference type="ChEBI" id="CHEBI:30616"/>
        <dbReference type="ChEBI" id="CHEBI:33019"/>
        <dbReference type="ChEBI" id="CHEBI:58095"/>
        <dbReference type="ChEBI" id="CHEBI:78442"/>
        <dbReference type="ChEBI" id="CHEBI:78531"/>
        <dbReference type="ChEBI" id="CHEBI:456215"/>
        <dbReference type="EC" id="6.1.1.20"/>
    </reaction>
</comment>
<gene>
    <name evidence="15" type="primary">pheT</name>
    <name evidence="20" type="ordered locus">UWK_03345</name>
</gene>
<feature type="binding site" evidence="15">
    <location>
        <position position="455"/>
    </location>
    <ligand>
        <name>Mg(2+)</name>
        <dbReference type="ChEBI" id="CHEBI:18420"/>
        <note>shared with alpha subunit</note>
    </ligand>
</feature>
<dbReference type="Gene3D" id="3.50.40.10">
    <property type="entry name" value="Phenylalanyl-trna Synthetase, Chain B, domain 3"/>
    <property type="match status" value="1"/>
</dbReference>
<dbReference type="Pfam" id="PF03484">
    <property type="entry name" value="B5"/>
    <property type="match status" value="1"/>
</dbReference>
<dbReference type="SMART" id="SM00873">
    <property type="entry name" value="B3_4"/>
    <property type="match status" value="1"/>
</dbReference>
<dbReference type="PATRIC" id="fig|1167006.5.peg.3601"/>
<dbReference type="KEGG" id="dsf:UWK_03345"/>
<evidence type="ECO:0000256" key="13">
    <source>
        <dbReference type="ARBA" id="ARBA00023146"/>
    </source>
</evidence>
<dbReference type="GO" id="GO:0006432">
    <property type="term" value="P:phenylalanyl-tRNA aminoacylation"/>
    <property type="evidence" value="ECO:0007669"/>
    <property type="project" value="UniProtKB-UniRule"/>
</dbReference>
<evidence type="ECO:0000256" key="5">
    <source>
        <dbReference type="ARBA" id="ARBA00022555"/>
    </source>
</evidence>
<dbReference type="FunFam" id="2.40.50.140:FF:000045">
    <property type="entry name" value="Phenylalanine--tRNA ligase beta subunit"/>
    <property type="match status" value="1"/>
</dbReference>
<evidence type="ECO:0000256" key="1">
    <source>
        <dbReference type="ARBA" id="ARBA00004496"/>
    </source>
</evidence>
<evidence type="ECO:0000256" key="7">
    <source>
        <dbReference type="ARBA" id="ARBA00022723"/>
    </source>
</evidence>
<dbReference type="FunFam" id="3.50.40.10:FF:000001">
    <property type="entry name" value="Phenylalanine--tRNA ligase beta subunit"/>
    <property type="match status" value="1"/>
</dbReference>
<dbReference type="SMART" id="SM00896">
    <property type="entry name" value="FDX-ACB"/>
    <property type="match status" value="1"/>
</dbReference>
<keyword evidence="12 15" id="KW-0648">Protein biosynthesis</keyword>
<dbReference type="CDD" id="cd02796">
    <property type="entry name" value="tRNA_bind_bactPheRS"/>
    <property type="match status" value="1"/>
</dbReference>
<comment type="cofactor">
    <cofactor evidence="15">
        <name>Mg(2+)</name>
        <dbReference type="ChEBI" id="CHEBI:18420"/>
    </cofactor>
    <text evidence="15">Binds 2 magnesium ions per tetramer.</text>
</comment>
<keyword evidence="21" id="KW-1185">Reference proteome</keyword>
<evidence type="ECO:0000256" key="16">
    <source>
        <dbReference type="PROSITE-ProRule" id="PRU00209"/>
    </source>
</evidence>
<dbReference type="AlphaFoldDB" id="M1P8R0"/>
<keyword evidence="11 16" id="KW-0694">RNA-binding</keyword>
<accession>M1P8R0</accession>
<dbReference type="PANTHER" id="PTHR10947:SF0">
    <property type="entry name" value="PHENYLALANINE--TRNA LIGASE BETA SUBUNIT"/>
    <property type="match status" value="1"/>
</dbReference>
<feature type="domain" description="FDX-ACB" evidence="18">
    <location>
        <begin position="718"/>
        <end position="811"/>
    </location>
</feature>
<organism evidence="20 21">
    <name type="scientific">Desulfocapsa sulfexigens (strain DSM 10523 / SB164P1)</name>
    <dbReference type="NCBI Taxonomy" id="1167006"/>
    <lineage>
        <taxon>Bacteria</taxon>
        <taxon>Pseudomonadati</taxon>
        <taxon>Thermodesulfobacteriota</taxon>
        <taxon>Desulfobulbia</taxon>
        <taxon>Desulfobulbales</taxon>
        <taxon>Desulfocapsaceae</taxon>
        <taxon>Desulfocapsa</taxon>
    </lineage>
</organism>
<dbReference type="eggNOG" id="COG0073">
    <property type="taxonomic scope" value="Bacteria"/>
</dbReference>
<evidence type="ECO:0000256" key="2">
    <source>
        <dbReference type="ARBA" id="ARBA00008653"/>
    </source>
</evidence>
<keyword evidence="9 15" id="KW-0067">ATP-binding</keyword>
<evidence type="ECO:0000313" key="20">
    <source>
        <dbReference type="EMBL" id="AGF79863.1"/>
    </source>
</evidence>
<feature type="domain" description="B5" evidence="19">
    <location>
        <begin position="401"/>
        <end position="477"/>
    </location>
</feature>
<dbReference type="RefSeq" id="WP_015405545.1">
    <property type="nucleotide sequence ID" value="NC_020304.1"/>
</dbReference>
<sequence length="813" mass="89557">MKFTLDWLKEYVDTGDLSPEALSEHLTMLGLEVDSVTPLFPELQPLKTARILSVQPHPNADKLQICEVAAGDETLSIVCGAPNARKDLVTALAPVGTVMPDGTKIKASKVRGVKSSGMLCSEKELGLGDSHSGIMELPADTEHGLSLLAALGMDDLLVEVDLTPNRPDCASVIGIAREVAGITRNQLKLPVESATLNHSNEHFSVDIESSDYSPRYAAKLIKNVTIAPSPWWLRKRLLSVGMRPINNVVDITNLVMMEYGQPLHAFDYDKLSGRQIIVRHPKNQEKTFTTLDGQQRTLEPDMLMICDAQEPIAIAGIMGGMNSEVSDSTTSILLESACFNAISVRRTARRLKLATEASYRFERGVDPGGCVTAMERAVSLFCEVAGGKAVDGGIDYYGGVCPLNSLKLRISKTSSLLGIKLDYDRIADVLQSIGIRCKPKDADTIWVNPPTFRIDIEREVDLIEEVARLIGYNNIPTSLPTVKLSYPEQNSQRQLRAQISNLLADIGFSEAINYSFVTEKHISMMQLTAEDSRRAQVRLLNPLSEEQSVMRTMVLPGLLENLKRNINFQNNAVKLFEFGKVFTPQGKNEQPIEKERLTCILSGRRSGQTASLYSSEDGVDIFDAKGTTELLLEKIRLHGCGSNSVTLRTPEESELESYADPSQCLILDSENGPVGKLARLLPEIAKHFGIKQDIFFIDIDFEMLCSLKAAAKNFSSLPVFPSVKRDIALLVPVSVRAGDLLDTIRESKEDFIEHCEIFDVYQGKPLDAGMKSVAVSVTYRSPKKTLTEKNVNKSHTKIINSLTSRFNGSLREG</sequence>
<evidence type="ECO:0000259" key="18">
    <source>
        <dbReference type="PROSITE" id="PS51447"/>
    </source>
</evidence>
<dbReference type="Pfam" id="PF03147">
    <property type="entry name" value="FDX-ACB"/>
    <property type="match status" value="1"/>
</dbReference>
<dbReference type="GO" id="GO:0005524">
    <property type="term" value="F:ATP binding"/>
    <property type="evidence" value="ECO:0007669"/>
    <property type="project" value="UniProtKB-UniRule"/>
</dbReference>
<feature type="domain" description="TRNA-binding" evidence="17">
    <location>
        <begin position="40"/>
        <end position="148"/>
    </location>
</feature>
<dbReference type="SUPFAM" id="SSF54991">
    <property type="entry name" value="Anticodon-binding domain of PheRS"/>
    <property type="match status" value="1"/>
</dbReference>
<dbReference type="CDD" id="cd00769">
    <property type="entry name" value="PheRS_beta_core"/>
    <property type="match status" value="1"/>
</dbReference>
<dbReference type="GO" id="GO:0000049">
    <property type="term" value="F:tRNA binding"/>
    <property type="evidence" value="ECO:0007669"/>
    <property type="project" value="UniProtKB-UniRule"/>
</dbReference>
<dbReference type="Pfam" id="PF01588">
    <property type="entry name" value="tRNA_bind"/>
    <property type="match status" value="1"/>
</dbReference>
<dbReference type="Pfam" id="PF17759">
    <property type="entry name" value="tRNA_synthFbeta"/>
    <property type="match status" value="1"/>
</dbReference>
<dbReference type="NCBIfam" id="NF045760">
    <property type="entry name" value="YtpR"/>
    <property type="match status" value="1"/>
</dbReference>
<dbReference type="InterPro" id="IPR045864">
    <property type="entry name" value="aa-tRNA-synth_II/BPL/LPL"/>
</dbReference>
<dbReference type="SMART" id="SM00874">
    <property type="entry name" value="B5"/>
    <property type="match status" value="1"/>
</dbReference>
<dbReference type="Gene3D" id="3.30.930.10">
    <property type="entry name" value="Bira Bifunctional Protein, Domain 2"/>
    <property type="match status" value="1"/>
</dbReference>
<evidence type="ECO:0000256" key="10">
    <source>
        <dbReference type="ARBA" id="ARBA00022842"/>
    </source>
</evidence>
<dbReference type="InterPro" id="IPR005121">
    <property type="entry name" value="Fdx_antiC-bd"/>
</dbReference>
<dbReference type="Gene3D" id="3.30.56.10">
    <property type="match status" value="2"/>
</dbReference>
<dbReference type="FunFam" id="3.30.70.380:FF:000001">
    <property type="entry name" value="Phenylalanine--tRNA ligase beta subunit"/>
    <property type="match status" value="1"/>
</dbReference>
<proteinExistence type="inferred from homology"/>
<dbReference type="InterPro" id="IPR005147">
    <property type="entry name" value="tRNA_synthase_B5-dom"/>
</dbReference>
<dbReference type="STRING" id="1167006.UWK_03345"/>
<dbReference type="OrthoDB" id="9805455at2"/>
<keyword evidence="10 15" id="KW-0460">Magnesium</keyword>
<evidence type="ECO:0000256" key="4">
    <source>
        <dbReference type="ARBA" id="ARBA00022490"/>
    </source>
</evidence>
<keyword evidence="6 15" id="KW-0436">Ligase</keyword>
<feature type="binding site" evidence="15">
    <location>
        <position position="465"/>
    </location>
    <ligand>
        <name>Mg(2+)</name>
        <dbReference type="ChEBI" id="CHEBI:18420"/>
        <note>shared with alpha subunit</note>
    </ligand>
</feature>
<dbReference type="EC" id="6.1.1.20" evidence="15"/>
<dbReference type="SUPFAM" id="SSF46955">
    <property type="entry name" value="Putative DNA-binding domain"/>
    <property type="match status" value="1"/>
</dbReference>
<dbReference type="InterPro" id="IPR009061">
    <property type="entry name" value="DNA-bd_dom_put_sf"/>
</dbReference>
<evidence type="ECO:0000256" key="12">
    <source>
        <dbReference type="ARBA" id="ARBA00022917"/>
    </source>
</evidence>
<dbReference type="SUPFAM" id="SSF50249">
    <property type="entry name" value="Nucleic acid-binding proteins"/>
    <property type="match status" value="1"/>
</dbReference>
<evidence type="ECO:0000256" key="15">
    <source>
        <dbReference type="HAMAP-Rule" id="MF_00283"/>
    </source>
</evidence>
<dbReference type="GO" id="GO:0000287">
    <property type="term" value="F:magnesium ion binding"/>
    <property type="evidence" value="ECO:0007669"/>
    <property type="project" value="UniProtKB-UniRule"/>
</dbReference>
<dbReference type="HAMAP" id="MF_00283">
    <property type="entry name" value="Phe_tRNA_synth_beta1"/>
    <property type="match status" value="1"/>
</dbReference>
<dbReference type="Gene3D" id="3.30.70.380">
    <property type="entry name" value="Ferrodoxin-fold anticodon-binding domain"/>
    <property type="match status" value="1"/>
</dbReference>
<evidence type="ECO:0000313" key="21">
    <source>
        <dbReference type="Proteomes" id="UP000011721"/>
    </source>
</evidence>
<dbReference type="SUPFAM" id="SSF56037">
    <property type="entry name" value="PheT/TilS domain"/>
    <property type="match status" value="1"/>
</dbReference>
<dbReference type="InterPro" id="IPR012340">
    <property type="entry name" value="NA-bd_OB-fold"/>
</dbReference>
<protein>
    <recommendedName>
        <fullName evidence="15">Phenylalanine--tRNA ligase beta subunit</fullName>
        <ecNumber evidence="15">6.1.1.20</ecNumber>
    </recommendedName>
    <alternativeName>
        <fullName evidence="15">Phenylalanyl-tRNA synthetase beta subunit</fullName>
        <shortName evidence="15">PheRS</shortName>
    </alternativeName>
</protein>
<dbReference type="GO" id="GO:0004826">
    <property type="term" value="F:phenylalanine-tRNA ligase activity"/>
    <property type="evidence" value="ECO:0007669"/>
    <property type="project" value="UniProtKB-UniRule"/>
</dbReference>
<dbReference type="SUPFAM" id="SSF55681">
    <property type="entry name" value="Class II aaRS and biotin synthetases"/>
    <property type="match status" value="1"/>
</dbReference>
<dbReference type="InterPro" id="IPR020825">
    <property type="entry name" value="Phe-tRNA_synthase-like_B3/B4"/>
</dbReference>
<feature type="binding site" evidence="15">
    <location>
        <position position="464"/>
    </location>
    <ligand>
        <name>Mg(2+)</name>
        <dbReference type="ChEBI" id="CHEBI:18420"/>
        <note>shared with alpha subunit</note>
    </ligand>
</feature>
<evidence type="ECO:0000256" key="8">
    <source>
        <dbReference type="ARBA" id="ARBA00022741"/>
    </source>
</evidence>
<dbReference type="EMBL" id="CP003985">
    <property type="protein sequence ID" value="AGF79863.1"/>
    <property type="molecule type" value="Genomic_DNA"/>
</dbReference>
<dbReference type="NCBIfam" id="TIGR00472">
    <property type="entry name" value="pheT_bact"/>
    <property type="match status" value="1"/>
</dbReference>
<keyword evidence="13 15" id="KW-0030">Aminoacyl-tRNA synthetase</keyword>
<comment type="subcellular location">
    <subcellularLocation>
        <location evidence="1 15">Cytoplasm</location>
    </subcellularLocation>
</comment>
<evidence type="ECO:0000256" key="9">
    <source>
        <dbReference type="ARBA" id="ARBA00022840"/>
    </source>
</evidence>
<dbReference type="InterPro" id="IPR004532">
    <property type="entry name" value="Phe-tRNA-ligase_IIc_bsu_bact"/>
</dbReference>
<evidence type="ECO:0000256" key="11">
    <source>
        <dbReference type="ARBA" id="ARBA00022884"/>
    </source>
</evidence>
<evidence type="ECO:0000256" key="14">
    <source>
        <dbReference type="ARBA" id="ARBA00049255"/>
    </source>
</evidence>
<dbReference type="Proteomes" id="UP000011721">
    <property type="component" value="Chromosome"/>
</dbReference>